<evidence type="ECO:0000313" key="2">
    <source>
        <dbReference type="EMBL" id="ALA59549.1"/>
    </source>
</evidence>
<dbReference type="InterPro" id="IPR036977">
    <property type="entry name" value="DNA_primase_Znf_CHC2"/>
</dbReference>
<sequence length="340" mass="37778">MKLSPDDIRHARSVNLIELLIGLGHKPVSRRPDHALFHSPLRDDRHPSFSVSRVNGAWVWYDFGPGTHGDGIEFIQQTFHLTFPEAVCKLLGHPIDIGSTASRSRKDSTRAQRQRIDLARQAYCSARARMTPAKEKELRQYFLSRQVPYFPQLGAVWMARGEAKTPYIGIPLPSPNVHFMHGVECRALHDVPNELLRATIGIKSPWIMKRGDAAVLVTESILDCLAGDALFGPTFTLCALNGIGNVGKLPEYLTRLKAKIVYLALDNDPEPDKGPKAQQEAIVLLTRLGMHVVDVRVHHQAGVKDLHKLLLQAPTRISPFHLTESGIHHQAAPRAPSSCS</sequence>
<dbReference type="SUPFAM" id="SSF57783">
    <property type="entry name" value="Zinc beta-ribbon"/>
    <property type="match status" value="1"/>
</dbReference>
<dbReference type="STRING" id="42253.NITMOv2_3150"/>
<feature type="domain" description="Zinc finger CHC2-type" evidence="1">
    <location>
        <begin position="34"/>
        <end position="91"/>
    </location>
</feature>
<dbReference type="EMBL" id="CP011801">
    <property type="protein sequence ID" value="ALA59549.1"/>
    <property type="molecule type" value="Genomic_DNA"/>
</dbReference>
<dbReference type="InterPro" id="IPR002694">
    <property type="entry name" value="Znf_CHC2"/>
</dbReference>
<dbReference type="Pfam" id="PF01807">
    <property type="entry name" value="Zn_ribbon_DnaG"/>
    <property type="match status" value="1"/>
</dbReference>
<dbReference type="Gene3D" id="3.40.1360.10">
    <property type="match status" value="1"/>
</dbReference>
<dbReference type="OrthoDB" id="8536512at2"/>
<accession>A0A0K2GFC5</accession>
<dbReference type="RefSeq" id="WP_053380540.1">
    <property type="nucleotide sequence ID" value="NZ_CP011801.1"/>
</dbReference>
<dbReference type="AlphaFoldDB" id="A0A0K2GFC5"/>
<reference evidence="2 3" key="1">
    <citation type="journal article" date="2015" name="Proc. Natl. Acad. Sci. U.S.A.">
        <title>Expanded metabolic versatility of ubiquitous nitrite-oxidizing bacteria from the genus Nitrospira.</title>
        <authorList>
            <person name="Koch H."/>
            <person name="Lucker S."/>
            <person name="Albertsen M."/>
            <person name="Kitzinger K."/>
            <person name="Herbold C."/>
            <person name="Spieck E."/>
            <person name="Nielsen P.H."/>
            <person name="Wagner M."/>
            <person name="Daims H."/>
        </authorList>
    </citation>
    <scope>NUCLEOTIDE SEQUENCE [LARGE SCALE GENOMIC DNA]</scope>
    <source>
        <strain evidence="2 3">NSP M-1</strain>
    </source>
</reference>
<gene>
    <name evidence="2" type="ORF">NITMOv2_3150</name>
</gene>
<dbReference type="GO" id="GO:0008270">
    <property type="term" value="F:zinc ion binding"/>
    <property type="evidence" value="ECO:0007669"/>
    <property type="project" value="InterPro"/>
</dbReference>
<dbReference type="SMART" id="SM00400">
    <property type="entry name" value="ZnF_CHCC"/>
    <property type="match status" value="1"/>
</dbReference>
<dbReference type="Proteomes" id="UP000069205">
    <property type="component" value="Chromosome"/>
</dbReference>
<name>A0A0K2GFC5_NITMO</name>
<evidence type="ECO:0000259" key="1">
    <source>
        <dbReference type="SMART" id="SM00400"/>
    </source>
</evidence>
<protein>
    <recommendedName>
        <fullName evidence="1">Zinc finger CHC2-type domain-containing protein</fullName>
    </recommendedName>
</protein>
<dbReference type="InterPro" id="IPR034154">
    <property type="entry name" value="TOPRIM_DnaG/twinkle"/>
</dbReference>
<dbReference type="Pfam" id="PF13155">
    <property type="entry name" value="Toprim_2"/>
    <property type="match status" value="1"/>
</dbReference>
<dbReference type="CDD" id="cd01029">
    <property type="entry name" value="TOPRIM_primases"/>
    <property type="match status" value="1"/>
</dbReference>
<dbReference type="GO" id="GO:0003899">
    <property type="term" value="F:DNA-directed RNA polymerase activity"/>
    <property type="evidence" value="ECO:0007669"/>
    <property type="project" value="InterPro"/>
</dbReference>
<dbReference type="GO" id="GO:0006260">
    <property type="term" value="P:DNA replication"/>
    <property type="evidence" value="ECO:0007669"/>
    <property type="project" value="InterPro"/>
</dbReference>
<dbReference type="PATRIC" id="fig|42253.5.peg.3103"/>
<organism evidence="2 3">
    <name type="scientific">Nitrospira moscoviensis</name>
    <dbReference type="NCBI Taxonomy" id="42253"/>
    <lineage>
        <taxon>Bacteria</taxon>
        <taxon>Pseudomonadati</taxon>
        <taxon>Nitrospirota</taxon>
        <taxon>Nitrospiria</taxon>
        <taxon>Nitrospirales</taxon>
        <taxon>Nitrospiraceae</taxon>
        <taxon>Nitrospira</taxon>
    </lineage>
</organism>
<proteinExistence type="predicted"/>
<dbReference type="Gene3D" id="3.90.580.10">
    <property type="entry name" value="Zinc finger, CHC2-type domain"/>
    <property type="match status" value="1"/>
</dbReference>
<evidence type="ECO:0000313" key="3">
    <source>
        <dbReference type="Proteomes" id="UP000069205"/>
    </source>
</evidence>
<keyword evidence="3" id="KW-1185">Reference proteome</keyword>
<dbReference type="GO" id="GO:0003677">
    <property type="term" value="F:DNA binding"/>
    <property type="evidence" value="ECO:0007669"/>
    <property type="project" value="InterPro"/>
</dbReference>
<dbReference type="KEGG" id="nmv:NITMOv2_3150"/>